<organism evidence="2 3">
    <name type="scientific">Hypsizygus marmoreus</name>
    <name type="common">White beech mushroom</name>
    <name type="synonym">Agaricus marmoreus</name>
    <dbReference type="NCBI Taxonomy" id="39966"/>
    <lineage>
        <taxon>Eukaryota</taxon>
        <taxon>Fungi</taxon>
        <taxon>Dikarya</taxon>
        <taxon>Basidiomycota</taxon>
        <taxon>Agaricomycotina</taxon>
        <taxon>Agaricomycetes</taxon>
        <taxon>Agaricomycetidae</taxon>
        <taxon>Agaricales</taxon>
        <taxon>Tricholomatineae</taxon>
        <taxon>Lyophyllaceae</taxon>
        <taxon>Hypsizygus</taxon>
    </lineage>
</organism>
<gene>
    <name evidence="2" type="ORF">Hypma_009389</name>
</gene>
<proteinExistence type="predicted"/>
<reference evidence="2" key="1">
    <citation type="submission" date="2018-04" db="EMBL/GenBank/DDBJ databases">
        <title>Whole genome sequencing of Hypsizygus marmoreus.</title>
        <authorList>
            <person name="Choi I.-G."/>
            <person name="Min B."/>
            <person name="Kim J.-G."/>
            <person name="Kim S."/>
            <person name="Oh Y.-L."/>
            <person name="Kong W.-S."/>
            <person name="Park H."/>
            <person name="Jeong J."/>
            <person name="Song E.-S."/>
        </authorList>
    </citation>
    <scope>NUCLEOTIDE SEQUENCE [LARGE SCALE GENOMIC DNA]</scope>
    <source>
        <strain evidence="2">51987-8</strain>
    </source>
</reference>
<keyword evidence="3" id="KW-1185">Reference proteome</keyword>
<evidence type="ECO:0000313" key="2">
    <source>
        <dbReference type="EMBL" id="RDB23810.1"/>
    </source>
</evidence>
<name>A0A369JRH2_HYPMA</name>
<dbReference type="AlphaFoldDB" id="A0A369JRH2"/>
<protein>
    <submittedName>
        <fullName evidence="2">Uncharacterized protein</fullName>
    </submittedName>
</protein>
<accession>A0A369JRH2</accession>
<sequence length="198" mass="22347">MVSSGADDDVKDRPNNSWPKSRIIKSMLGMRGGTSRAPFSVLLRHPTARHSHLHPKPRVPRMLQLLNPRSSKSGRVHRHLWRVAQSLPVCYENIPLDNELHILLNVYINLLLLHADTVRHCQAWIRLGCLENWPTFGFLRYGSGNLDGGVGFVGDSSSQYDRLEELRGIQHSLSSRDLSSPTVKLETFLTKIRRAGVA</sequence>
<dbReference type="EMBL" id="LUEZ02000046">
    <property type="protein sequence ID" value="RDB23810.1"/>
    <property type="molecule type" value="Genomic_DNA"/>
</dbReference>
<dbReference type="Proteomes" id="UP000076154">
    <property type="component" value="Unassembled WGS sequence"/>
</dbReference>
<evidence type="ECO:0000313" key="3">
    <source>
        <dbReference type="Proteomes" id="UP000076154"/>
    </source>
</evidence>
<comment type="caution">
    <text evidence="2">The sequence shown here is derived from an EMBL/GenBank/DDBJ whole genome shotgun (WGS) entry which is preliminary data.</text>
</comment>
<dbReference type="InParanoid" id="A0A369JRH2"/>
<evidence type="ECO:0000256" key="1">
    <source>
        <dbReference type="SAM" id="MobiDB-lite"/>
    </source>
</evidence>
<feature type="region of interest" description="Disordered" evidence="1">
    <location>
        <begin position="1"/>
        <end position="20"/>
    </location>
</feature>